<dbReference type="EMBL" id="SGPJ01000542">
    <property type="protein sequence ID" value="THG93905.1"/>
    <property type="molecule type" value="Genomic_DNA"/>
</dbReference>
<evidence type="ECO:0000313" key="2">
    <source>
        <dbReference type="Proteomes" id="UP000309038"/>
    </source>
</evidence>
<comment type="caution">
    <text evidence="1">The sequence shown here is derived from an EMBL/GenBank/DDBJ whole genome shotgun (WGS) entry which is preliminary data.</text>
</comment>
<gene>
    <name evidence="1" type="ORF">EW026_g7447</name>
</gene>
<keyword evidence="2" id="KW-1185">Reference proteome</keyword>
<accession>A0A4S4K7V2</accession>
<reference evidence="1 2" key="1">
    <citation type="submission" date="2019-02" db="EMBL/GenBank/DDBJ databases">
        <title>Genome sequencing of the rare red list fungi Phlebia centrifuga.</title>
        <authorList>
            <person name="Buettner E."/>
            <person name="Kellner H."/>
        </authorList>
    </citation>
    <scope>NUCLEOTIDE SEQUENCE [LARGE SCALE GENOMIC DNA]</scope>
    <source>
        <strain evidence="1 2">DSM 108282</strain>
    </source>
</reference>
<dbReference type="AlphaFoldDB" id="A0A4S4K7V2"/>
<organism evidence="1 2">
    <name type="scientific">Hermanssonia centrifuga</name>
    <dbReference type="NCBI Taxonomy" id="98765"/>
    <lineage>
        <taxon>Eukaryota</taxon>
        <taxon>Fungi</taxon>
        <taxon>Dikarya</taxon>
        <taxon>Basidiomycota</taxon>
        <taxon>Agaricomycotina</taxon>
        <taxon>Agaricomycetes</taxon>
        <taxon>Polyporales</taxon>
        <taxon>Meruliaceae</taxon>
        <taxon>Hermanssonia</taxon>
    </lineage>
</organism>
<proteinExistence type="predicted"/>
<name>A0A4S4K7V2_9APHY</name>
<sequence>MSIHGDAEEISVYNDYKAVGLRDTVQHNKDEQAEIKQLVWKAEHAFTSSDNYDKIMAETVDAFLAHAIEKGTEQPQAPGRPCSGAERCKSFRSFSLGFDINFIAQKTARTFLKARHDVPLRPHPLAPQTGGVLQKAMGLHGKIQDKRKKKSPNGWQPWWALKLDQPTTHEPRSSLAVPIIACPDYISLITARANYSQAHIPVSPPYCPPPSLPSYIATHDPINTPYTASLGSSNPFMNKIKKVLALSGGSDSLRPF</sequence>
<evidence type="ECO:0000313" key="1">
    <source>
        <dbReference type="EMBL" id="THG93905.1"/>
    </source>
</evidence>
<protein>
    <submittedName>
        <fullName evidence="1">Uncharacterized protein</fullName>
    </submittedName>
</protein>
<dbReference type="Proteomes" id="UP000309038">
    <property type="component" value="Unassembled WGS sequence"/>
</dbReference>